<organism evidence="2 3">
    <name type="scientific">Caenorhabditis briggsae</name>
    <dbReference type="NCBI Taxonomy" id="6238"/>
    <lineage>
        <taxon>Eukaryota</taxon>
        <taxon>Metazoa</taxon>
        <taxon>Ecdysozoa</taxon>
        <taxon>Nematoda</taxon>
        <taxon>Chromadorea</taxon>
        <taxon>Rhabditida</taxon>
        <taxon>Rhabditina</taxon>
        <taxon>Rhabditomorpha</taxon>
        <taxon>Rhabditoidea</taxon>
        <taxon>Rhabditidae</taxon>
        <taxon>Peloderinae</taxon>
        <taxon>Caenorhabditis</taxon>
    </lineage>
</organism>
<feature type="region of interest" description="Disordered" evidence="1">
    <location>
        <begin position="53"/>
        <end position="114"/>
    </location>
</feature>
<feature type="compositionally biased region" description="Basic and acidic residues" evidence="1">
    <location>
        <begin position="78"/>
        <end position="90"/>
    </location>
</feature>
<gene>
    <name evidence="2" type="ORF">L5515_019494</name>
</gene>
<keyword evidence="3" id="KW-1185">Reference proteome</keyword>
<evidence type="ECO:0000313" key="3">
    <source>
        <dbReference type="Proteomes" id="UP000829354"/>
    </source>
</evidence>
<evidence type="ECO:0000313" key="2">
    <source>
        <dbReference type="EMBL" id="UMM44331.1"/>
    </source>
</evidence>
<dbReference type="Proteomes" id="UP000829354">
    <property type="component" value="Chromosome X"/>
</dbReference>
<sequence>MNARTKFEIESKIGKIRVAPQHRHDGKGKDQGVKIDSSRADALLNRCQYRIAVTPKPNRVSPMDPDPAPMSNNSRRPRSQESRLRSSEESYEKEEIDQEKEYGKDASITKNVRS</sequence>
<protein>
    <submittedName>
        <fullName evidence="2">Uncharacterized protein</fullName>
    </submittedName>
</protein>
<dbReference type="AlphaFoldDB" id="A0AAE9JU64"/>
<accession>A0AAE9JU64</accession>
<feature type="region of interest" description="Disordered" evidence="1">
    <location>
        <begin position="17"/>
        <end position="36"/>
    </location>
</feature>
<name>A0AAE9JU64_CAEBR</name>
<reference evidence="2 3" key="1">
    <citation type="submission" date="2022-04" db="EMBL/GenBank/DDBJ databases">
        <title>Chromosome-level reference genomes for two strains of Caenorhabditis briggsae: an improved platform for comparative genomics.</title>
        <authorList>
            <person name="Stevens L."/>
            <person name="Andersen E."/>
        </authorList>
    </citation>
    <scope>NUCLEOTIDE SEQUENCE [LARGE SCALE GENOMIC DNA]</scope>
    <source>
        <strain evidence="2">VX34</strain>
        <tissue evidence="2">Whole-organism</tissue>
    </source>
</reference>
<feature type="compositionally biased region" description="Basic and acidic residues" evidence="1">
    <location>
        <begin position="27"/>
        <end position="36"/>
    </location>
</feature>
<proteinExistence type="predicted"/>
<dbReference type="EMBL" id="CP092625">
    <property type="protein sequence ID" value="UMM44331.1"/>
    <property type="molecule type" value="Genomic_DNA"/>
</dbReference>
<evidence type="ECO:0000256" key="1">
    <source>
        <dbReference type="SAM" id="MobiDB-lite"/>
    </source>
</evidence>